<protein>
    <submittedName>
        <fullName evidence="9">Molybdenum cofactor guanylyltransferase</fullName>
    </submittedName>
</protein>
<keyword evidence="10" id="KW-1185">Reference proteome</keyword>
<feature type="domain" description="MobA-like NTP transferase" evidence="8">
    <location>
        <begin position="12"/>
        <end position="155"/>
    </location>
</feature>
<name>A0A7M2WSI6_9BACT</name>
<sequence length="201" mass="21346">MTSPTEHQCTLAVLAGGRGSRMGAAKDRLVIAGRPVLQHLLERLSFSGPTLLVTSAARPRPVGADAFGRVVLDGVEGAGPTAGILAALNAATTPTVVVLSCDMPNIARGHVDWLIHEFGRATPQTMGMMCRRQDGTATRIEPFPGIYRAEAVREITLGGSLRALLDGPRFVAVDTPPSWPTETWINLNFPDDLTAIAGEIR</sequence>
<dbReference type="PANTHER" id="PTHR19136">
    <property type="entry name" value="MOLYBDENUM COFACTOR GUANYLYLTRANSFERASE"/>
    <property type="match status" value="1"/>
</dbReference>
<keyword evidence="2" id="KW-0808">Transferase</keyword>
<keyword evidence="1" id="KW-0963">Cytoplasm</keyword>
<dbReference type="CDD" id="cd02503">
    <property type="entry name" value="MobA"/>
    <property type="match status" value="1"/>
</dbReference>
<evidence type="ECO:0000256" key="3">
    <source>
        <dbReference type="ARBA" id="ARBA00022723"/>
    </source>
</evidence>
<keyword evidence="5" id="KW-0460">Magnesium</keyword>
<dbReference type="InterPro" id="IPR025877">
    <property type="entry name" value="MobA-like_NTP_Trfase"/>
</dbReference>
<dbReference type="AlphaFoldDB" id="A0A7M2WSI6"/>
<keyword evidence="7" id="KW-0501">Molybdenum cofactor biosynthesis</keyword>
<dbReference type="GO" id="GO:0016779">
    <property type="term" value="F:nucleotidyltransferase activity"/>
    <property type="evidence" value="ECO:0007669"/>
    <property type="project" value="UniProtKB-KW"/>
</dbReference>
<keyword evidence="6" id="KW-0342">GTP-binding</keyword>
<keyword evidence="9" id="KW-0548">Nucleotidyltransferase</keyword>
<reference evidence="9 10" key="1">
    <citation type="submission" date="2020-10" db="EMBL/GenBank/DDBJ databases">
        <title>Wide distribution of Phycisphaera-like planctomycetes from WD2101 soil group in peatlands and genome analysis of the first cultivated representative.</title>
        <authorList>
            <person name="Dedysh S.N."/>
            <person name="Beletsky A.V."/>
            <person name="Ivanova A."/>
            <person name="Kulichevskaya I.S."/>
            <person name="Suzina N.E."/>
            <person name="Philippov D.A."/>
            <person name="Rakitin A.L."/>
            <person name="Mardanov A.V."/>
            <person name="Ravin N.V."/>
        </authorList>
    </citation>
    <scope>NUCLEOTIDE SEQUENCE [LARGE SCALE GENOMIC DNA]</scope>
    <source>
        <strain evidence="9 10">M1803</strain>
    </source>
</reference>
<proteinExistence type="predicted"/>
<dbReference type="SUPFAM" id="SSF53448">
    <property type="entry name" value="Nucleotide-diphospho-sugar transferases"/>
    <property type="match status" value="1"/>
</dbReference>
<dbReference type="RefSeq" id="WP_206291479.1">
    <property type="nucleotide sequence ID" value="NZ_CP063458.1"/>
</dbReference>
<dbReference type="InterPro" id="IPR013482">
    <property type="entry name" value="Molybde_CF_guanTrfase"/>
</dbReference>
<dbReference type="GO" id="GO:0005525">
    <property type="term" value="F:GTP binding"/>
    <property type="evidence" value="ECO:0007669"/>
    <property type="project" value="UniProtKB-KW"/>
</dbReference>
<dbReference type="KEGG" id="hbs:IPV69_19920"/>
<dbReference type="Pfam" id="PF12804">
    <property type="entry name" value="NTP_transf_3"/>
    <property type="match status" value="1"/>
</dbReference>
<evidence type="ECO:0000259" key="8">
    <source>
        <dbReference type="Pfam" id="PF12804"/>
    </source>
</evidence>
<evidence type="ECO:0000313" key="9">
    <source>
        <dbReference type="EMBL" id="QOV88495.1"/>
    </source>
</evidence>
<dbReference type="EMBL" id="CP063458">
    <property type="protein sequence ID" value="QOV88495.1"/>
    <property type="molecule type" value="Genomic_DNA"/>
</dbReference>
<keyword evidence="3" id="KW-0479">Metal-binding</keyword>
<dbReference type="InterPro" id="IPR029044">
    <property type="entry name" value="Nucleotide-diphossugar_trans"/>
</dbReference>
<organism evidence="9 10">
    <name type="scientific">Humisphaera borealis</name>
    <dbReference type="NCBI Taxonomy" id="2807512"/>
    <lineage>
        <taxon>Bacteria</taxon>
        <taxon>Pseudomonadati</taxon>
        <taxon>Planctomycetota</taxon>
        <taxon>Phycisphaerae</taxon>
        <taxon>Tepidisphaerales</taxon>
        <taxon>Tepidisphaeraceae</taxon>
        <taxon>Humisphaera</taxon>
    </lineage>
</organism>
<evidence type="ECO:0000256" key="2">
    <source>
        <dbReference type="ARBA" id="ARBA00022679"/>
    </source>
</evidence>
<evidence type="ECO:0000256" key="1">
    <source>
        <dbReference type="ARBA" id="ARBA00022490"/>
    </source>
</evidence>
<dbReference type="GO" id="GO:0046872">
    <property type="term" value="F:metal ion binding"/>
    <property type="evidence" value="ECO:0007669"/>
    <property type="project" value="UniProtKB-KW"/>
</dbReference>
<keyword evidence="4" id="KW-0547">Nucleotide-binding</keyword>
<dbReference type="GO" id="GO:0006777">
    <property type="term" value="P:Mo-molybdopterin cofactor biosynthetic process"/>
    <property type="evidence" value="ECO:0007669"/>
    <property type="project" value="UniProtKB-KW"/>
</dbReference>
<evidence type="ECO:0000313" key="10">
    <source>
        <dbReference type="Proteomes" id="UP000593765"/>
    </source>
</evidence>
<evidence type="ECO:0000256" key="4">
    <source>
        <dbReference type="ARBA" id="ARBA00022741"/>
    </source>
</evidence>
<accession>A0A7M2WSI6</accession>
<evidence type="ECO:0000256" key="5">
    <source>
        <dbReference type="ARBA" id="ARBA00022842"/>
    </source>
</evidence>
<gene>
    <name evidence="9" type="ORF">IPV69_19920</name>
</gene>
<dbReference type="Gene3D" id="3.90.550.10">
    <property type="entry name" value="Spore Coat Polysaccharide Biosynthesis Protein SpsA, Chain A"/>
    <property type="match status" value="1"/>
</dbReference>
<evidence type="ECO:0000256" key="6">
    <source>
        <dbReference type="ARBA" id="ARBA00023134"/>
    </source>
</evidence>
<dbReference type="PANTHER" id="PTHR19136:SF81">
    <property type="entry name" value="MOLYBDENUM COFACTOR GUANYLYLTRANSFERASE"/>
    <property type="match status" value="1"/>
</dbReference>
<evidence type="ECO:0000256" key="7">
    <source>
        <dbReference type="ARBA" id="ARBA00023150"/>
    </source>
</evidence>
<dbReference type="Proteomes" id="UP000593765">
    <property type="component" value="Chromosome"/>
</dbReference>